<dbReference type="PROSITE" id="PS00675">
    <property type="entry name" value="SIGMA54_INTERACT_1"/>
    <property type="match status" value="1"/>
</dbReference>
<dbReference type="PROSITE" id="PS50893">
    <property type="entry name" value="ABC_TRANSPORTER_2"/>
    <property type="match status" value="1"/>
</dbReference>
<dbReference type="EMBL" id="CP003587">
    <property type="protein sequence ID" value="AGY57524.1"/>
    <property type="molecule type" value="Genomic_DNA"/>
</dbReference>
<evidence type="ECO:0000256" key="8">
    <source>
        <dbReference type="ARBA" id="ARBA00023306"/>
    </source>
</evidence>
<evidence type="ECO:0000313" key="13">
    <source>
        <dbReference type="Proteomes" id="UP000017396"/>
    </source>
</evidence>
<evidence type="ECO:0000256" key="10">
    <source>
        <dbReference type="SAM" id="MobiDB-lite"/>
    </source>
</evidence>
<dbReference type="GO" id="GO:0051301">
    <property type="term" value="P:cell division"/>
    <property type="evidence" value="ECO:0007669"/>
    <property type="project" value="UniProtKB-UniRule"/>
</dbReference>
<sequence>MFKLSANPWLTGTRPTTTPESDAATVVSTSKTIAQLHNVTKIYTNGCCSLRSVNLRIHAGDFLFITGDSGAGKSTLLKLLYGAEQPSEGQVEMEGNLLRNLRGRALAHLRRRIGVVFQDYQLILSKTVEENVAVVLHAQGFARSEIRRRVGPALRMVGLAAKAQCFPEQLSGGEQQRVSIARAIVHTPPLLLADEPTGNLDTHNAWTVLQILKRLHTIGVTVVVTCHNEQLVQAFAQRIIRLEAGNLRELPLST</sequence>
<dbReference type="InterPro" id="IPR015854">
    <property type="entry name" value="ABC_transpr_LolD-like"/>
</dbReference>
<comment type="similarity">
    <text evidence="1 9">Belongs to the ABC transporter superfamily.</text>
</comment>
<dbReference type="PATRIC" id="fig|1183438.3.peg.1259"/>
<evidence type="ECO:0000256" key="5">
    <source>
        <dbReference type="ARBA" id="ARBA00022741"/>
    </source>
</evidence>
<evidence type="ECO:0000256" key="3">
    <source>
        <dbReference type="ARBA" id="ARBA00022475"/>
    </source>
</evidence>
<evidence type="ECO:0000256" key="9">
    <source>
        <dbReference type="RuleBase" id="RU365094"/>
    </source>
</evidence>
<dbReference type="InterPro" id="IPR005286">
    <property type="entry name" value="Cell_div_FtsE"/>
</dbReference>
<dbReference type="GO" id="GO:0022857">
    <property type="term" value="F:transmembrane transporter activity"/>
    <property type="evidence" value="ECO:0007669"/>
    <property type="project" value="TreeGrafter"/>
</dbReference>
<dbReference type="eggNOG" id="COG2884">
    <property type="taxonomic scope" value="Bacteria"/>
</dbReference>
<evidence type="ECO:0000256" key="4">
    <source>
        <dbReference type="ARBA" id="ARBA00022618"/>
    </source>
</evidence>
<dbReference type="HOGENOM" id="CLU_000604_1_22_3"/>
<keyword evidence="3 9" id="KW-1003">Cell membrane</keyword>
<keyword evidence="13" id="KW-1185">Reference proteome</keyword>
<dbReference type="InterPro" id="IPR017871">
    <property type="entry name" value="ABC_transporter-like_CS"/>
</dbReference>
<comment type="subcellular location">
    <subcellularLocation>
        <location evidence="9">Cell membrane</location>
        <topology evidence="9">Peripheral membrane protein</topology>
        <orientation evidence="9">Cytoplasmic side</orientation>
    </subcellularLocation>
</comment>
<dbReference type="OrthoDB" id="508204at2"/>
<evidence type="ECO:0000313" key="12">
    <source>
        <dbReference type="EMBL" id="AGY57524.1"/>
    </source>
</evidence>
<feature type="compositionally biased region" description="Polar residues" evidence="10">
    <location>
        <begin position="8"/>
        <end position="23"/>
    </location>
</feature>
<evidence type="ECO:0000256" key="1">
    <source>
        <dbReference type="ARBA" id="ARBA00005417"/>
    </source>
</evidence>
<dbReference type="FunFam" id="3.40.50.300:FF:000056">
    <property type="entry name" value="Cell division ATP-binding protein FtsE"/>
    <property type="match status" value="1"/>
</dbReference>
<dbReference type="InterPro" id="IPR025662">
    <property type="entry name" value="Sigma_54_int_dom_ATP-bd_1"/>
</dbReference>
<name>U5QIS5_GLOK1</name>
<dbReference type="Gene3D" id="3.40.50.300">
    <property type="entry name" value="P-loop containing nucleotide triphosphate hydrolases"/>
    <property type="match status" value="1"/>
</dbReference>
<keyword evidence="5 9" id="KW-0547">Nucleotide-binding</keyword>
<accession>U5QIS5</accession>
<evidence type="ECO:0000256" key="6">
    <source>
        <dbReference type="ARBA" id="ARBA00022840"/>
    </source>
</evidence>
<protein>
    <recommendedName>
        <fullName evidence="2 9">Cell division ATP-binding protein FtsE</fullName>
    </recommendedName>
</protein>
<organism evidence="12 13">
    <name type="scientific">Gloeobacter kilaueensis (strain ATCC BAA-2537 / CCAP 1431/1 / ULC 316 / JS1)</name>
    <dbReference type="NCBI Taxonomy" id="1183438"/>
    <lineage>
        <taxon>Bacteria</taxon>
        <taxon>Bacillati</taxon>
        <taxon>Cyanobacteriota</taxon>
        <taxon>Cyanophyceae</taxon>
        <taxon>Gloeobacterales</taxon>
        <taxon>Gloeobacteraceae</taxon>
        <taxon>Gloeobacter</taxon>
    </lineage>
</organism>
<comment type="function">
    <text evidence="9">Part of the ABC transporter FtsEX involved in cellular division.</text>
</comment>
<keyword evidence="8 9" id="KW-0131">Cell cycle</keyword>
<keyword evidence="6 9" id="KW-0067">ATP-binding</keyword>
<comment type="subunit">
    <text evidence="9">Homodimer. Forms a membrane-associated complex with FtsX.</text>
</comment>
<dbReference type="PANTHER" id="PTHR24220">
    <property type="entry name" value="IMPORT ATP-BINDING PROTEIN"/>
    <property type="match status" value="1"/>
</dbReference>
<dbReference type="GO" id="GO:0005524">
    <property type="term" value="F:ATP binding"/>
    <property type="evidence" value="ECO:0007669"/>
    <property type="project" value="UniProtKB-UniRule"/>
</dbReference>
<reference evidence="12 13" key="1">
    <citation type="journal article" date="2013" name="PLoS ONE">
        <title>Cultivation and Complete Genome Sequencing of Gloeobacter kilaueensis sp. nov., from a Lava Cave in Kilauea Caldera, Hawai'i.</title>
        <authorList>
            <person name="Saw J.H."/>
            <person name="Schatz M."/>
            <person name="Brown M.V."/>
            <person name="Kunkel D.D."/>
            <person name="Foster J.S."/>
            <person name="Shick H."/>
            <person name="Christensen S."/>
            <person name="Hou S."/>
            <person name="Wan X."/>
            <person name="Donachie S.P."/>
        </authorList>
    </citation>
    <scope>NUCLEOTIDE SEQUENCE [LARGE SCALE GENOMIC DNA]</scope>
    <source>
        <strain evidence="13">JS</strain>
    </source>
</reference>
<dbReference type="InterPro" id="IPR003439">
    <property type="entry name" value="ABC_transporter-like_ATP-bd"/>
</dbReference>
<dbReference type="Pfam" id="PF00005">
    <property type="entry name" value="ABC_tran"/>
    <property type="match status" value="1"/>
</dbReference>
<evidence type="ECO:0000256" key="2">
    <source>
        <dbReference type="ARBA" id="ARBA00020019"/>
    </source>
</evidence>
<dbReference type="InterPro" id="IPR027417">
    <property type="entry name" value="P-loop_NTPase"/>
</dbReference>
<dbReference type="STRING" id="1183438.GKIL_1278"/>
<feature type="domain" description="ABC transporter" evidence="11">
    <location>
        <begin position="34"/>
        <end position="254"/>
    </location>
</feature>
<evidence type="ECO:0000259" key="11">
    <source>
        <dbReference type="PROSITE" id="PS50893"/>
    </source>
</evidence>
<dbReference type="SMART" id="SM00382">
    <property type="entry name" value="AAA"/>
    <property type="match status" value="1"/>
</dbReference>
<evidence type="ECO:0000256" key="7">
    <source>
        <dbReference type="ARBA" id="ARBA00023136"/>
    </source>
</evidence>
<dbReference type="PROSITE" id="PS00211">
    <property type="entry name" value="ABC_TRANSPORTER_1"/>
    <property type="match status" value="1"/>
</dbReference>
<feature type="region of interest" description="Disordered" evidence="10">
    <location>
        <begin position="1"/>
        <end position="23"/>
    </location>
</feature>
<gene>
    <name evidence="9 12" type="primary">ftsE</name>
    <name evidence="12" type="ORF">GKIL_1278</name>
</gene>
<dbReference type="AlphaFoldDB" id="U5QIS5"/>
<dbReference type="KEGG" id="glj:GKIL_1278"/>
<dbReference type="InterPro" id="IPR003593">
    <property type="entry name" value="AAA+_ATPase"/>
</dbReference>
<dbReference type="NCBIfam" id="TIGR02673">
    <property type="entry name" value="FtsE"/>
    <property type="match status" value="1"/>
</dbReference>
<dbReference type="GO" id="GO:0005886">
    <property type="term" value="C:plasma membrane"/>
    <property type="evidence" value="ECO:0007669"/>
    <property type="project" value="UniProtKB-SubCell"/>
</dbReference>
<dbReference type="GO" id="GO:0016887">
    <property type="term" value="F:ATP hydrolysis activity"/>
    <property type="evidence" value="ECO:0007669"/>
    <property type="project" value="InterPro"/>
</dbReference>
<dbReference type="PANTHER" id="PTHR24220:SF470">
    <property type="entry name" value="CELL DIVISION ATP-BINDING PROTEIN FTSE"/>
    <property type="match status" value="1"/>
</dbReference>
<keyword evidence="7 9" id="KW-0472">Membrane</keyword>
<dbReference type="SUPFAM" id="SSF52540">
    <property type="entry name" value="P-loop containing nucleoside triphosphate hydrolases"/>
    <property type="match status" value="1"/>
</dbReference>
<proteinExistence type="inferred from homology"/>
<dbReference type="RefSeq" id="WP_023172616.1">
    <property type="nucleotide sequence ID" value="NC_022600.1"/>
</dbReference>
<keyword evidence="4 9" id="KW-0132">Cell division</keyword>
<dbReference type="Proteomes" id="UP000017396">
    <property type="component" value="Chromosome"/>
</dbReference>